<evidence type="ECO:0000256" key="1">
    <source>
        <dbReference type="ARBA" id="ARBA00004141"/>
    </source>
</evidence>
<dbReference type="GO" id="GO:0006691">
    <property type="term" value="P:leukotriene metabolic process"/>
    <property type="evidence" value="ECO:0007669"/>
    <property type="project" value="UniProtKB-ARBA"/>
</dbReference>
<feature type="transmembrane region" description="Helical" evidence="5">
    <location>
        <begin position="85"/>
        <end position="105"/>
    </location>
</feature>
<keyword evidence="2 5" id="KW-0812">Transmembrane</keyword>
<keyword evidence="3 5" id="KW-1133">Transmembrane helix</keyword>
<dbReference type="GO" id="GO:0004364">
    <property type="term" value="F:glutathione transferase activity"/>
    <property type="evidence" value="ECO:0007669"/>
    <property type="project" value="TreeGrafter"/>
</dbReference>
<feature type="transmembrane region" description="Helical" evidence="5">
    <location>
        <begin position="12"/>
        <end position="29"/>
    </location>
</feature>
<evidence type="ECO:0000256" key="3">
    <source>
        <dbReference type="ARBA" id="ARBA00022989"/>
    </source>
</evidence>
<comment type="subcellular location">
    <subcellularLocation>
        <location evidence="1">Membrane</location>
        <topology evidence="1">Multi-pass membrane protein</topology>
    </subcellularLocation>
</comment>
<organism evidence="6 7">
    <name type="scientific">Apatococcus fuscideae</name>
    <dbReference type="NCBI Taxonomy" id="2026836"/>
    <lineage>
        <taxon>Eukaryota</taxon>
        <taxon>Viridiplantae</taxon>
        <taxon>Chlorophyta</taxon>
        <taxon>core chlorophytes</taxon>
        <taxon>Trebouxiophyceae</taxon>
        <taxon>Chlorellales</taxon>
        <taxon>Chlorellaceae</taxon>
        <taxon>Apatococcus</taxon>
    </lineage>
</organism>
<dbReference type="PANTHER" id="PTHR10250">
    <property type="entry name" value="MICROSOMAL GLUTATHIONE S-TRANSFERASE"/>
    <property type="match status" value="1"/>
</dbReference>
<name>A0AAW1TCY6_9CHLO</name>
<proteinExistence type="predicted"/>
<evidence type="ECO:0000256" key="5">
    <source>
        <dbReference type="SAM" id="Phobius"/>
    </source>
</evidence>
<evidence type="ECO:0000313" key="7">
    <source>
        <dbReference type="Proteomes" id="UP001485043"/>
    </source>
</evidence>
<dbReference type="Pfam" id="PF01124">
    <property type="entry name" value="MAPEG"/>
    <property type="match status" value="2"/>
</dbReference>
<dbReference type="SUPFAM" id="SSF161084">
    <property type="entry name" value="MAPEG domain-like"/>
    <property type="match status" value="2"/>
</dbReference>
<evidence type="ECO:0008006" key="8">
    <source>
        <dbReference type="Google" id="ProtNLM"/>
    </source>
</evidence>
<accession>A0AAW1TCY6</accession>
<keyword evidence="7" id="KW-1185">Reference proteome</keyword>
<protein>
    <recommendedName>
        <fullName evidence="8">Microsomal glutathione S-transferase 3</fullName>
    </recommendedName>
</protein>
<dbReference type="PANTHER" id="PTHR10250:SF26">
    <property type="entry name" value="GLUTATHIONE S-TRANSFERASE 3, MITOCHONDRIAL"/>
    <property type="match status" value="1"/>
</dbReference>
<feature type="transmembrane region" description="Helical" evidence="5">
    <location>
        <begin position="132"/>
        <end position="154"/>
    </location>
</feature>
<dbReference type="AlphaFoldDB" id="A0AAW1TCY6"/>
<dbReference type="GO" id="GO:0005635">
    <property type="term" value="C:nuclear envelope"/>
    <property type="evidence" value="ECO:0007669"/>
    <property type="project" value="TreeGrafter"/>
</dbReference>
<evidence type="ECO:0000256" key="2">
    <source>
        <dbReference type="ARBA" id="ARBA00022692"/>
    </source>
</evidence>
<keyword evidence="4 5" id="KW-0472">Membrane</keyword>
<dbReference type="GO" id="GO:0016020">
    <property type="term" value="C:membrane"/>
    <property type="evidence" value="ECO:0007669"/>
    <property type="project" value="UniProtKB-SubCell"/>
</dbReference>
<dbReference type="GO" id="GO:0004602">
    <property type="term" value="F:glutathione peroxidase activity"/>
    <property type="evidence" value="ECO:0007669"/>
    <property type="project" value="TreeGrafter"/>
</dbReference>
<reference evidence="6 7" key="1">
    <citation type="journal article" date="2024" name="Nat. Commun.">
        <title>Phylogenomics reveals the evolutionary origins of lichenization in chlorophyte algae.</title>
        <authorList>
            <person name="Puginier C."/>
            <person name="Libourel C."/>
            <person name="Otte J."/>
            <person name="Skaloud P."/>
            <person name="Haon M."/>
            <person name="Grisel S."/>
            <person name="Petersen M."/>
            <person name="Berrin J.G."/>
            <person name="Delaux P.M."/>
            <person name="Dal Grande F."/>
            <person name="Keller J."/>
        </authorList>
    </citation>
    <scope>NUCLEOTIDE SEQUENCE [LARGE SCALE GENOMIC DNA]</scope>
    <source>
        <strain evidence="6 7">SAG 2523</strain>
    </source>
</reference>
<dbReference type="InterPro" id="IPR023352">
    <property type="entry name" value="MAPEG-like_dom_sf"/>
</dbReference>
<dbReference type="EMBL" id="JALJOV010000134">
    <property type="protein sequence ID" value="KAK9866784.1"/>
    <property type="molecule type" value="Genomic_DNA"/>
</dbReference>
<dbReference type="Proteomes" id="UP001485043">
    <property type="component" value="Unassembled WGS sequence"/>
</dbReference>
<dbReference type="GO" id="GO:0005783">
    <property type="term" value="C:endoplasmic reticulum"/>
    <property type="evidence" value="ECO:0007669"/>
    <property type="project" value="TreeGrafter"/>
</dbReference>
<evidence type="ECO:0000313" key="6">
    <source>
        <dbReference type="EMBL" id="KAK9866784.1"/>
    </source>
</evidence>
<sequence>MAPSAVQLPSDFGYVLGAAAFTGAVYLWQSFRVGAARRKYGVKYPKMYATGDDQDSNTFNCIQRSHQNSSETIGPVMVMQALLGLYHPITAASLGVAWAIGRIAYTIGYSSGDPSRIMYTIGYSSGDPAKRIPGFFVSFLCMVGLLCCGVIVGVQSVMQS</sequence>
<evidence type="ECO:0000256" key="4">
    <source>
        <dbReference type="ARBA" id="ARBA00023136"/>
    </source>
</evidence>
<comment type="caution">
    <text evidence="6">The sequence shown here is derived from an EMBL/GenBank/DDBJ whole genome shotgun (WGS) entry which is preliminary data.</text>
</comment>
<gene>
    <name evidence="6" type="ORF">WJX84_004341</name>
</gene>
<dbReference type="Gene3D" id="1.20.120.550">
    <property type="entry name" value="Membrane associated eicosanoid/glutathione metabolism-like domain"/>
    <property type="match status" value="2"/>
</dbReference>
<dbReference type="InterPro" id="IPR001129">
    <property type="entry name" value="Membr-assoc_MAPEG"/>
</dbReference>
<dbReference type="InterPro" id="IPR050997">
    <property type="entry name" value="MAPEG"/>
</dbReference>